<dbReference type="Pfam" id="PF05655">
    <property type="entry name" value="AvrD"/>
    <property type="match status" value="1"/>
</dbReference>
<accession>A0A4Y9FUR4</accession>
<proteinExistence type="predicted"/>
<organism evidence="1 2">
    <name type="scientific">Microbacterium paludicola</name>
    <dbReference type="NCBI Taxonomy" id="300019"/>
    <lineage>
        <taxon>Bacteria</taxon>
        <taxon>Bacillati</taxon>
        <taxon>Actinomycetota</taxon>
        <taxon>Actinomycetes</taxon>
        <taxon>Micrococcales</taxon>
        <taxon>Microbacteriaceae</taxon>
        <taxon>Microbacterium</taxon>
    </lineage>
</organism>
<keyword evidence="2" id="KW-1185">Reference proteome</keyword>
<dbReference type="Proteomes" id="UP000298358">
    <property type="component" value="Unassembled WGS sequence"/>
</dbReference>
<dbReference type="AlphaFoldDB" id="A0A4Y9FUR4"/>
<evidence type="ECO:0000313" key="2">
    <source>
        <dbReference type="Proteomes" id="UP000298358"/>
    </source>
</evidence>
<evidence type="ECO:0000313" key="1">
    <source>
        <dbReference type="EMBL" id="TFU33048.1"/>
    </source>
</evidence>
<sequence length="322" mass="34576">MSAMVPNRSDVGFRQLTLEGALGPARGRYFAAGYRGVRHRIREIGLPLAPLQHLSAIGQVVYPKGWSVDGKGTPRQPHLSSVDAIILPLLARQEAVRASQGRAVLRSVRLRAGAEPWTQLEHVPISLEIGPREPTVHALVGNIRASLGLAPGDASLPAADAPISEAADAPISESVYGDLYQSIETESTLVSWDAVGLTLKGEHQAQLSELASSVAAGIEGAFWPSLTAIDYLVTMGQLTQAVIYEAGRRSRASIDNLWMRTMSIDLPARPEPLPSAYRTATTLVRDTVVSRGDRRIHDVRVESVASTGVVAGATLAYTERER</sequence>
<protein>
    <recommendedName>
        <fullName evidence="3">Avirulence D protein (AvrD)</fullName>
    </recommendedName>
</protein>
<name>A0A4Y9FUR4_9MICO</name>
<gene>
    <name evidence="1" type="ORF">E4U02_07470</name>
</gene>
<comment type="caution">
    <text evidence="1">The sequence shown here is derived from an EMBL/GenBank/DDBJ whole genome shotgun (WGS) entry which is preliminary data.</text>
</comment>
<dbReference type="InterPro" id="IPR008799">
    <property type="entry name" value="Pseudomon_AvrD"/>
</dbReference>
<dbReference type="OrthoDB" id="4919083at2"/>
<dbReference type="EMBL" id="SPQB01000014">
    <property type="protein sequence ID" value="TFU33048.1"/>
    <property type="molecule type" value="Genomic_DNA"/>
</dbReference>
<evidence type="ECO:0008006" key="3">
    <source>
        <dbReference type="Google" id="ProtNLM"/>
    </source>
</evidence>
<reference evidence="1 2" key="1">
    <citation type="submission" date="2019-03" db="EMBL/GenBank/DDBJ databases">
        <title>Diversity of the mouse oral microbiome.</title>
        <authorList>
            <person name="Joseph S."/>
            <person name="Aduse-Opoku J."/>
            <person name="Curtis M."/>
            <person name="Wade W."/>
            <person name="Hashim A."/>
        </authorList>
    </citation>
    <scope>NUCLEOTIDE SEQUENCE [LARGE SCALE GENOMIC DNA]</scope>
    <source>
        <strain evidence="1 2">P1012</strain>
    </source>
</reference>